<keyword evidence="3" id="KW-1185">Reference proteome</keyword>
<reference evidence="2 3" key="1">
    <citation type="submission" date="2019-06" db="EMBL/GenBank/DDBJ databases">
        <title>A novel bacterium of genus Marinomonas, isolated from coastal sand.</title>
        <authorList>
            <person name="Huang H."/>
            <person name="Mo K."/>
            <person name="Hu Y."/>
        </authorList>
    </citation>
    <scope>NUCLEOTIDE SEQUENCE [LARGE SCALE GENOMIC DNA]</scope>
    <source>
        <strain evidence="2 3">HB171799</strain>
    </source>
</reference>
<dbReference type="InterPro" id="IPR021529">
    <property type="entry name" value="DUF2798"/>
</dbReference>
<feature type="transmembrane region" description="Helical" evidence="1">
    <location>
        <begin position="41"/>
        <end position="64"/>
    </location>
</feature>
<dbReference type="Proteomes" id="UP000315901">
    <property type="component" value="Unassembled WGS sequence"/>
</dbReference>
<protein>
    <submittedName>
        <fullName evidence="2">DUF2798 domain-containing protein</fullName>
    </submittedName>
</protein>
<name>A0A501X4B3_9GAMM</name>
<evidence type="ECO:0000313" key="3">
    <source>
        <dbReference type="Proteomes" id="UP000315901"/>
    </source>
</evidence>
<evidence type="ECO:0000256" key="1">
    <source>
        <dbReference type="SAM" id="Phobius"/>
    </source>
</evidence>
<gene>
    <name evidence="2" type="ORF">FJM67_01720</name>
</gene>
<accession>A0A501X4B3</accession>
<feature type="transmembrane region" description="Helical" evidence="1">
    <location>
        <begin position="7"/>
        <end position="29"/>
    </location>
</feature>
<evidence type="ECO:0000313" key="2">
    <source>
        <dbReference type="EMBL" id="TPE55291.1"/>
    </source>
</evidence>
<keyword evidence="1" id="KW-1133">Transmembrane helix</keyword>
<dbReference type="PROSITE" id="PS51257">
    <property type="entry name" value="PROKAR_LIPOPROTEIN"/>
    <property type="match status" value="1"/>
</dbReference>
<dbReference type="EMBL" id="VFRR01000002">
    <property type="protein sequence ID" value="TPE55291.1"/>
    <property type="molecule type" value="Genomic_DNA"/>
</dbReference>
<keyword evidence="1" id="KW-0472">Membrane</keyword>
<comment type="caution">
    <text evidence="2">The sequence shown here is derived from an EMBL/GenBank/DDBJ whole genome shotgun (WGS) entry which is preliminary data.</text>
</comment>
<dbReference type="RefSeq" id="WP_140586954.1">
    <property type="nucleotide sequence ID" value="NZ_VFRR01000002.1"/>
</dbReference>
<sequence length="72" mass="8280">MHPKRTLIVAQILISCMMAFLMVGIFGFFEFGATQAWLEAWMHRFIIAWPIAFVLSIFVSNLSFRIAVKVTN</sequence>
<organism evidence="2 3">
    <name type="scientific">Maribrevibacterium harenarium</name>
    <dbReference type="NCBI Taxonomy" id="2589817"/>
    <lineage>
        <taxon>Bacteria</taxon>
        <taxon>Pseudomonadati</taxon>
        <taxon>Pseudomonadota</taxon>
        <taxon>Gammaproteobacteria</taxon>
        <taxon>Oceanospirillales</taxon>
        <taxon>Oceanospirillaceae</taxon>
        <taxon>Maribrevibacterium</taxon>
    </lineage>
</organism>
<dbReference type="OrthoDB" id="8481133at2"/>
<dbReference type="AlphaFoldDB" id="A0A501X4B3"/>
<proteinExistence type="predicted"/>
<keyword evidence="1" id="KW-0812">Transmembrane</keyword>
<dbReference type="Pfam" id="PF11391">
    <property type="entry name" value="DUF2798"/>
    <property type="match status" value="1"/>
</dbReference>